<sequence>MTLGLRGDELERLRVAVAARLGLHFDDTKLDDLDAVAAKRLGALRHVPAGVWLGRVEAGDPEELAFLAERLTVGETYFFRNGNDLRAFAEVVVPARLAARDGERRLRFLSAGCSSGEEPYTLAMLLQDAPGLAGWDVSVRGVDVNPAALERARAGRYGEWSLRQTSAEARARFFEGTDREFTVRPAVRAMVSFDQRNLVAEDPALWTPGAYDAIFCRNVTMYFAPEVSRRVVDRIAASLAPGGFLFLGHAETLRGVSGRFHLRHSHDTFYYQLRGAGEDAVSGAVAPRRAPAAAPPLAAAPADPGWPEAIRAASARVAAITGGASAPGHSATPPPPGGPLQLAAALDLARQERYADALALLAARPLEAETDPDALLLRAVVLASSGDPAGAEAACARVLALDELSAEAHYVMALCREHARDAEGARNQDHYALYLDPTFALPRLHLGLMAQRAGEREKARGELSRALALLAGEDASRVLLLGGGFSRDALAELCRAELRAAGGEP</sequence>
<protein>
    <recommendedName>
        <fullName evidence="4">CheR-type methyltransferase domain-containing protein</fullName>
    </recommendedName>
</protein>
<evidence type="ECO:0000313" key="6">
    <source>
        <dbReference type="Proteomes" id="UP000503640"/>
    </source>
</evidence>
<dbReference type="Gene3D" id="1.25.40.10">
    <property type="entry name" value="Tetratricopeptide repeat domain"/>
    <property type="match status" value="1"/>
</dbReference>
<reference evidence="6" key="1">
    <citation type="journal article" date="2020" name="Appl. Environ. Microbiol.">
        <title>Diazotrophic Anaeromyxobacter Isolates from Soils.</title>
        <authorList>
            <person name="Masuda Y."/>
            <person name="Yamanaka H."/>
            <person name="Xu Z.X."/>
            <person name="Shiratori Y."/>
            <person name="Aono T."/>
            <person name="Amachi S."/>
            <person name="Senoo K."/>
            <person name="Itoh H."/>
        </authorList>
    </citation>
    <scope>NUCLEOTIDE SEQUENCE [LARGE SCALE GENOMIC DNA]</scope>
    <source>
        <strain evidence="6">R267</strain>
    </source>
</reference>
<gene>
    <name evidence="5" type="ORF">AMYX_01470</name>
</gene>
<organism evidence="5 6">
    <name type="scientific">Anaeromyxobacter diazotrophicus</name>
    <dbReference type="NCBI Taxonomy" id="2590199"/>
    <lineage>
        <taxon>Bacteria</taxon>
        <taxon>Pseudomonadati</taxon>
        <taxon>Myxococcota</taxon>
        <taxon>Myxococcia</taxon>
        <taxon>Myxococcales</taxon>
        <taxon>Cystobacterineae</taxon>
        <taxon>Anaeromyxobacteraceae</taxon>
        <taxon>Anaeromyxobacter</taxon>
    </lineage>
</organism>
<evidence type="ECO:0000313" key="5">
    <source>
        <dbReference type="EMBL" id="GEJ55406.1"/>
    </source>
</evidence>
<dbReference type="SMART" id="SM00138">
    <property type="entry name" value="MeTrc"/>
    <property type="match status" value="1"/>
</dbReference>
<dbReference type="InterPro" id="IPR029063">
    <property type="entry name" value="SAM-dependent_MTases_sf"/>
</dbReference>
<name>A0A7I9VG85_9BACT</name>
<dbReference type="Proteomes" id="UP000503640">
    <property type="component" value="Unassembled WGS sequence"/>
</dbReference>
<dbReference type="RefSeq" id="WP_176062209.1">
    <property type="nucleotide sequence ID" value="NZ_BJTG01000001.1"/>
</dbReference>
<dbReference type="SUPFAM" id="SSF53335">
    <property type="entry name" value="S-adenosyl-L-methionine-dependent methyltransferases"/>
    <property type="match status" value="1"/>
</dbReference>
<dbReference type="PRINTS" id="PR00996">
    <property type="entry name" value="CHERMTFRASE"/>
</dbReference>
<dbReference type="GO" id="GO:0008757">
    <property type="term" value="F:S-adenosylmethionine-dependent methyltransferase activity"/>
    <property type="evidence" value="ECO:0007669"/>
    <property type="project" value="InterPro"/>
</dbReference>
<dbReference type="AlphaFoldDB" id="A0A7I9VG85"/>
<dbReference type="GO" id="GO:0032259">
    <property type="term" value="P:methylation"/>
    <property type="evidence" value="ECO:0007669"/>
    <property type="project" value="UniProtKB-KW"/>
</dbReference>
<dbReference type="InterPro" id="IPR011990">
    <property type="entry name" value="TPR-like_helical_dom_sf"/>
</dbReference>
<dbReference type="PANTHER" id="PTHR24422">
    <property type="entry name" value="CHEMOTAXIS PROTEIN METHYLTRANSFERASE"/>
    <property type="match status" value="1"/>
</dbReference>
<keyword evidence="6" id="KW-1185">Reference proteome</keyword>
<keyword evidence="1" id="KW-0489">Methyltransferase</keyword>
<proteinExistence type="predicted"/>
<evidence type="ECO:0000256" key="1">
    <source>
        <dbReference type="ARBA" id="ARBA00022603"/>
    </source>
</evidence>
<dbReference type="Gene3D" id="3.40.50.150">
    <property type="entry name" value="Vaccinia Virus protein VP39"/>
    <property type="match status" value="1"/>
</dbReference>
<evidence type="ECO:0000259" key="4">
    <source>
        <dbReference type="PROSITE" id="PS50123"/>
    </source>
</evidence>
<dbReference type="Pfam" id="PF01739">
    <property type="entry name" value="CheR"/>
    <property type="match status" value="1"/>
</dbReference>
<dbReference type="PROSITE" id="PS50123">
    <property type="entry name" value="CHER"/>
    <property type="match status" value="1"/>
</dbReference>
<dbReference type="PANTHER" id="PTHR24422:SF19">
    <property type="entry name" value="CHEMOTAXIS PROTEIN METHYLTRANSFERASE"/>
    <property type="match status" value="1"/>
</dbReference>
<feature type="domain" description="CheR-type methyltransferase" evidence="4">
    <location>
        <begin position="1"/>
        <end position="275"/>
    </location>
</feature>
<dbReference type="CDD" id="cd02440">
    <property type="entry name" value="AdoMet_MTases"/>
    <property type="match status" value="1"/>
</dbReference>
<accession>A0A7I9VG85</accession>
<evidence type="ECO:0000256" key="3">
    <source>
        <dbReference type="ARBA" id="ARBA00022691"/>
    </source>
</evidence>
<dbReference type="SUPFAM" id="SSF48452">
    <property type="entry name" value="TPR-like"/>
    <property type="match status" value="1"/>
</dbReference>
<evidence type="ECO:0000256" key="2">
    <source>
        <dbReference type="ARBA" id="ARBA00022679"/>
    </source>
</evidence>
<comment type="caution">
    <text evidence="5">The sequence shown here is derived from an EMBL/GenBank/DDBJ whole genome shotgun (WGS) entry which is preliminary data.</text>
</comment>
<keyword evidence="2" id="KW-0808">Transferase</keyword>
<dbReference type="InterPro" id="IPR050903">
    <property type="entry name" value="Bact_Chemotaxis_MeTrfase"/>
</dbReference>
<keyword evidence="3" id="KW-0949">S-adenosyl-L-methionine</keyword>
<dbReference type="InterPro" id="IPR022642">
    <property type="entry name" value="CheR_C"/>
</dbReference>
<dbReference type="InterPro" id="IPR000780">
    <property type="entry name" value="CheR_MeTrfase"/>
</dbReference>
<dbReference type="EMBL" id="BJTG01000001">
    <property type="protein sequence ID" value="GEJ55406.1"/>
    <property type="molecule type" value="Genomic_DNA"/>
</dbReference>